<dbReference type="OrthoDB" id="10258445at2759"/>
<proteinExistence type="predicted"/>
<sequence length="153" mass="17887">MASNSTRLRAMALYKELHRLGRDYPDPSYDFQGRVRRMFEKNRHLTEKDEIEDALKLGEYIKKGAHSTRSARTTIANRRLAHLRTMNLTHPRRLPSVSYLRGCAADLQKLLRSIHCANTDTSSECTQARQRNRLQITHQKRYALIRSRAPVKR</sequence>
<evidence type="ECO:0000313" key="2">
    <source>
        <dbReference type="EMBL" id="KAF7424369.1"/>
    </source>
</evidence>
<dbReference type="EMBL" id="JACETU010000007">
    <property type="protein sequence ID" value="KAF7424369.1"/>
    <property type="molecule type" value="Genomic_DNA"/>
</dbReference>
<feature type="domain" description="Complex 1 LYR protein" evidence="1">
    <location>
        <begin position="10"/>
        <end position="59"/>
    </location>
</feature>
<dbReference type="VEuPathDB" id="FungiDB:PC9H_009676"/>
<dbReference type="InterPro" id="IPR052000">
    <property type="entry name" value="ETFRF1"/>
</dbReference>
<dbReference type="GeneID" id="59379494"/>
<gene>
    <name evidence="2" type="ORF">PC9H_009676</name>
</gene>
<dbReference type="AlphaFoldDB" id="A0A8H6ZQ43"/>
<reference evidence="2" key="1">
    <citation type="submission" date="2019-07" db="EMBL/GenBank/DDBJ databases">
        <authorList>
            <person name="Palmer J.M."/>
        </authorList>
    </citation>
    <scope>NUCLEOTIDE SEQUENCE</scope>
    <source>
        <strain evidence="2">PC9</strain>
    </source>
</reference>
<dbReference type="Pfam" id="PF05347">
    <property type="entry name" value="Complex1_LYR"/>
    <property type="match status" value="1"/>
</dbReference>
<dbReference type="PANTHER" id="PTHR21024">
    <property type="entry name" value="GROWTH HORMONE-INDUCIBLE SOLUBLE PROTEIN-RELATED"/>
    <property type="match status" value="1"/>
</dbReference>
<dbReference type="Proteomes" id="UP000623687">
    <property type="component" value="Unassembled WGS sequence"/>
</dbReference>
<dbReference type="GO" id="GO:0005739">
    <property type="term" value="C:mitochondrion"/>
    <property type="evidence" value="ECO:0007669"/>
    <property type="project" value="TreeGrafter"/>
</dbReference>
<keyword evidence="3" id="KW-1185">Reference proteome</keyword>
<evidence type="ECO:0000259" key="1">
    <source>
        <dbReference type="Pfam" id="PF05347"/>
    </source>
</evidence>
<dbReference type="PANTHER" id="PTHR21024:SF0">
    <property type="entry name" value="ELECTRON TRANSFER FLAVOPROTEIN REGULATORY FACTOR 1"/>
    <property type="match status" value="1"/>
</dbReference>
<protein>
    <recommendedName>
        <fullName evidence="1">Complex 1 LYR protein domain-containing protein</fullName>
    </recommendedName>
</protein>
<organism evidence="2 3">
    <name type="scientific">Pleurotus ostreatus</name>
    <name type="common">Oyster mushroom</name>
    <name type="synonym">White-rot fungus</name>
    <dbReference type="NCBI Taxonomy" id="5322"/>
    <lineage>
        <taxon>Eukaryota</taxon>
        <taxon>Fungi</taxon>
        <taxon>Dikarya</taxon>
        <taxon>Basidiomycota</taxon>
        <taxon>Agaricomycotina</taxon>
        <taxon>Agaricomycetes</taxon>
        <taxon>Agaricomycetidae</taxon>
        <taxon>Agaricales</taxon>
        <taxon>Pleurotineae</taxon>
        <taxon>Pleurotaceae</taxon>
        <taxon>Pleurotus</taxon>
    </lineage>
</organism>
<dbReference type="GO" id="GO:0090324">
    <property type="term" value="P:negative regulation of oxidative phosphorylation"/>
    <property type="evidence" value="ECO:0007669"/>
    <property type="project" value="InterPro"/>
</dbReference>
<name>A0A8H6ZQ43_PLEOS</name>
<accession>A0A8H6ZQ43</accession>
<dbReference type="RefSeq" id="XP_036628563.1">
    <property type="nucleotide sequence ID" value="XM_036779174.1"/>
</dbReference>
<comment type="caution">
    <text evidence="2">The sequence shown here is derived from an EMBL/GenBank/DDBJ whole genome shotgun (WGS) entry which is preliminary data.</text>
</comment>
<dbReference type="InterPro" id="IPR008011">
    <property type="entry name" value="Complex1_LYR_dom"/>
</dbReference>
<dbReference type="GO" id="GO:0022904">
    <property type="term" value="P:respiratory electron transport chain"/>
    <property type="evidence" value="ECO:0007669"/>
    <property type="project" value="TreeGrafter"/>
</dbReference>
<evidence type="ECO:0000313" key="3">
    <source>
        <dbReference type="Proteomes" id="UP000623687"/>
    </source>
</evidence>